<gene>
    <name evidence="3" type="ORF">B6U37_08110</name>
</gene>
<evidence type="ECO:0000259" key="2">
    <source>
        <dbReference type="Pfam" id="PF01757"/>
    </source>
</evidence>
<dbReference type="Proteomes" id="UP000192353">
    <property type="component" value="Unassembled WGS sequence"/>
</dbReference>
<reference evidence="3 4" key="1">
    <citation type="submission" date="2017-03" db="EMBL/GenBank/DDBJ databases">
        <title>Phylogenomics and comparative genomics of Lactobacillus salivarius, a mammalian gut commensal.</title>
        <authorList>
            <person name="Harris H.M."/>
        </authorList>
    </citation>
    <scope>NUCLEOTIDE SEQUENCE [LARGE SCALE GENOMIC DNA]</scope>
    <source>
        <strain evidence="3 4">AH4231</strain>
    </source>
</reference>
<evidence type="ECO:0000313" key="3">
    <source>
        <dbReference type="EMBL" id="OQR24777.1"/>
    </source>
</evidence>
<accession>A0A1V9U4C1</accession>
<sequence>MKRRSSNLELLRILSMFMIVVHHFAFHGTFDFKTITNTNQGALLATLILESFGKVGVAIFVLIGAYFLVEKSFSFKVSTL</sequence>
<organism evidence="3 4">
    <name type="scientific">Ligilactobacillus salivarius</name>
    <dbReference type="NCBI Taxonomy" id="1624"/>
    <lineage>
        <taxon>Bacteria</taxon>
        <taxon>Bacillati</taxon>
        <taxon>Bacillota</taxon>
        <taxon>Bacilli</taxon>
        <taxon>Lactobacillales</taxon>
        <taxon>Lactobacillaceae</taxon>
        <taxon>Ligilactobacillus</taxon>
    </lineage>
</organism>
<keyword evidence="1" id="KW-1133">Transmembrane helix</keyword>
<evidence type="ECO:0000256" key="1">
    <source>
        <dbReference type="SAM" id="Phobius"/>
    </source>
</evidence>
<dbReference type="Pfam" id="PF01757">
    <property type="entry name" value="Acyl_transf_3"/>
    <property type="match status" value="1"/>
</dbReference>
<name>A0A1V9U4C1_9LACO</name>
<feature type="transmembrane region" description="Helical" evidence="1">
    <location>
        <begin position="42"/>
        <end position="69"/>
    </location>
</feature>
<comment type="caution">
    <text evidence="3">The sequence shown here is derived from an EMBL/GenBank/DDBJ whole genome shotgun (WGS) entry which is preliminary data.</text>
</comment>
<dbReference type="EMBL" id="NBEY01000056">
    <property type="protein sequence ID" value="OQR24777.1"/>
    <property type="molecule type" value="Genomic_DNA"/>
</dbReference>
<dbReference type="RefSeq" id="WP_081515952.1">
    <property type="nucleotide sequence ID" value="NZ_NBEW01000057.1"/>
</dbReference>
<feature type="domain" description="Acyltransferase 3" evidence="2">
    <location>
        <begin position="7"/>
        <end position="69"/>
    </location>
</feature>
<dbReference type="GO" id="GO:0016747">
    <property type="term" value="F:acyltransferase activity, transferring groups other than amino-acyl groups"/>
    <property type="evidence" value="ECO:0007669"/>
    <property type="project" value="InterPro"/>
</dbReference>
<proteinExistence type="predicted"/>
<keyword evidence="1" id="KW-0472">Membrane</keyword>
<feature type="transmembrane region" description="Helical" evidence="1">
    <location>
        <begin position="12"/>
        <end position="30"/>
    </location>
</feature>
<dbReference type="AlphaFoldDB" id="A0A1V9U4C1"/>
<evidence type="ECO:0000313" key="4">
    <source>
        <dbReference type="Proteomes" id="UP000192353"/>
    </source>
</evidence>
<protein>
    <recommendedName>
        <fullName evidence="2">Acyltransferase 3 domain-containing protein</fullName>
    </recommendedName>
</protein>
<dbReference type="InterPro" id="IPR002656">
    <property type="entry name" value="Acyl_transf_3_dom"/>
</dbReference>
<keyword evidence="1" id="KW-0812">Transmembrane</keyword>